<keyword evidence="3 7" id="KW-0812">Transmembrane</keyword>
<proteinExistence type="inferred from homology"/>
<dbReference type="InterPro" id="IPR006696">
    <property type="entry name" value="DUF423"/>
</dbReference>
<dbReference type="PANTHER" id="PTHR43461:SF1">
    <property type="entry name" value="TRANSMEMBRANE PROTEIN 256"/>
    <property type="match status" value="1"/>
</dbReference>
<keyword evidence="5" id="KW-0472">Membrane</keyword>
<evidence type="ECO:0000313" key="7">
    <source>
        <dbReference type="EMBL" id="KPP63928.1"/>
    </source>
</evidence>
<evidence type="ECO:0000256" key="6">
    <source>
        <dbReference type="SAM" id="SignalP"/>
    </source>
</evidence>
<feature type="signal peptide" evidence="6">
    <location>
        <begin position="1"/>
        <end position="18"/>
    </location>
</feature>
<reference evidence="7 8" key="1">
    <citation type="submission" date="2015-08" db="EMBL/GenBank/DDBJ databases">
        <title>The genome of the Asian arowana (Scleropages formosus).</title>
        <authorList>
            <person name="Tan M.H."/>
            <person name="Gan H.M."/>
            <person name="Croft L.J."/>
            <person name="Austin C.M."/>
        </authorList>
    </citation>
    <scope>NUCLEOTIDE SEQUENCE [LARGE SCALE GENOMIC DNA]</scope>
    <source>
        <strain evidence="7">Aro1</strain>
    </source>
</reference>
<protein>
    <submittedName>
        <fullName evidence="7">Transmembrane protein 256-like</fullName>
    </submittedName>
</protein>
<dbReference type="PANTHER" id="PTHR43461">
    <property type="entry name" value="TRANSMEMBRANE PROTEIN 256"/>
    <property type="match status" value="1"/>
</dbReference>
<accession>A0A0P7UVM0</accession>
<organism evidence="7 8">
    <name type="scientific">Scleropages formosus</name>
    <name type="common">Asian bonytongue</name>
    <name type="synonym">Osteoglossum formosum</name>
    <dbReference type="NCBI Taxonomy" id="113540"/>
    <lineage>
        <taxon>Eukaryota</taxon>
        <taxon>Metazoa</taxon>
        <taxon>Chordata</taxon>
        <taxon>Craniata</taxon>
        <taxon>Vertebrata</taxon>
        <taxon>Euteleostomi</taxon>
        <taxon>Actinopterygii</taxon>
        <taxon>Neopterygii</taxon>
        <taxon>Teleostei</taxon>
        <taxon>Osteoglossocephala</taxon>
        <taxon>Osteoglossomorpha</taxon>
        <taxon>Osteoglossiformes</taxon>
        <taxon>Osteoglossidae</taxon>
        <taxon>Scleropages</taxon>
    </lineage>
</organism>
<evidence type="ECO:0000256" key="1">
    <source>
        <dbReference type="ARBA" id="ARBA00004141"/>
    </source>
</evidence>
<comment type="caution">
    <text evidence="7">The sequence shown here is derived from an EMBL/GenBank/DDBJ whole genome shotgun (WGS) entry which is preliminary data.</text>
</comment>
<dbReference type="Proteomes" id="UP000034805">
    <property type="component" value="Unassembled WGS sequence"/>
</dbReference>
<comment type="similarity">
    <text evidence="2">Belongs to the TMEM256 family.</text>
</comment>
<evidence type="ECO:0000256" key="2">
    <source>
        <dbReference type="ARBA" id="ARBA00006208"/>
    </source>
</evidence>
<keyword evidence="6" id="KW-0732">Signal</keyword>
<evidence type="ECO:0000256" key="4">
    <source>
        <dbReference type="ARBA" id="ARBA00022989"/>
    </source>
</evidence>
<dbReference type="AlphaFoldDB" id="A0A0P7UVM0"/>
<dbReference type="EMBL" id="JARO02007466">
    <property type="protein sequence ID" value="KPP63928.1"/>
    <property type="molecule type" value="Genomic_DNA"/>
</dbReference>
<comment type="subcellular location">
    <subcellularLocation>
        <location evidence="1">Membrane</location>
        <topology evidence="1">Multi-pass membrane protein</topology>
    </subcellularLocation>
</comment>
<name>A0A0P7UVM0_SCLFO</name>
<dbReference type="Pfam" id="PF04241">
    <property type="entry name" value="DUF423"/>
    <property type="match status" value="1"/>
</dbReference>
<evidence type="ECO:0000313" key="8">
    <source>
        <dbReference type="Proteomes" id="UP000034805"/>
    </source>
</evidence>
<sequence length="143" mass="15149">MSAALLVQRLAALSGAAAVTAGAYGAHGRIQSCCVNRFCCYILDLYMRTDGSRAGAGFRRSDRDDYLKELYEIANKYHFFHSLALLGAARCRKPMVAGALLTAGMGLFCGALYHQALTGDPSLSKMAPVGGTLLIAGWVAIAL</sequence>
<evidence type="ECO:0000256" key="5">
    <source>
        <dbReference type="ARBA" id="ARBA00023136"/>
    </source>
</evidence>
<dbReference type="GO" id="GO:0016020">
    <property type="term" value="C:membrane"/>
    <property type="evidence" value="ECO:0007669"/>
    <property type="project" value="UniProtKB-SubCell"/>
</dbReference>
<dbReference type="STRING" id="113540.ENSSFOP00015066481"/>
<feature type="chain" id="PRO_5006143450" evidence="6">
    <location>
        <begin position="19"/>
        <end position="143"/>
    </location>
</feature>
<keyword evidence="4" id="KW-1133">Transmembrane helix</keyword>
<gene>
    <name evidence="7" type="ORF">Z043_117771</name>
</gene>
<evidence type="ECO:0000256" key="3">
    <source>
        <dbReference type="ARBA" id="ARBA00022692"/>
    </source>
</evidence>